<organism evidence="4 5">
    <name type="scientific">Granulosicoccus antarcticus IMCC3135</name>
    <dbReference type="NCBI Taxonomy" id="1192854"/>
    <lineage>
        <taxon>Bacteria</taxon>
        <taxon>Pseudomonadati</taxon>
        <taxon>Pseudomonadota</taxon>
        <taxon>Gammaproteobacteria</taxon>
        <taxon>Chromatiales</taxon>
        <taxon>Granulosicoccaceae</taxon>
        <taxon>Granulosicoccus</taxon>
    </lineage>
</organism>
<protein>
    <recommendedName>
        <fullName evidence="3">Protein NrdI</fullName>
    </recommendedName>
</protein>
<name>A0A2Z2P1S6_9GAMM</name>
<dbReference type="InterPro" id="IPR020852">
    <property type="entry name" value="RNR_Ib_NrdI_bac"/>
</dbReference>
<dbReference type="PANTHER" id="PTHR37297">
    <property type="entry name" value="PROTEIN NRDI"/>
    <property type="match status" value="1"/>
</dbReference>
<dbReference type="OrthoDB" id="350535at2"/>
<dbReference type="NCBIfam" id="TIGR00333">
    <property type="entry name" value="nrdI"/>
    <property type="match status" value="1"/>
</dbReference>
<dbReference type="KEGG" id="gai:IMCC3135_33825"/>
<dbReference type="AlphaFoldDB" id="A0A2Z2P1S6"/>
<gene>
    <name evidence="3" type="primary">nrdI</name>
    <name evidence="4" type="ORF">IMCC3135_33825</name>
</gene>
<evidence type="ECO:0000256" key="3">
    <source>
        <dbReference type="HAMAP-Rule" id="MF_00128"/>
    </source>
</evidence>
<evidence type="ECO:0000256" key="1">
    <source>
        <dbReference type="ARBA" id="ARBA00003999"/>
    </source>
</evidence>
<comment type="similarity">
    <text evidence="2 3">Belongs to the NrdI family.</text>
</comment>
<keyword evidence="5" id="KW-1185">Reference proteome</keyword>
<sequence length="138" mass="15288">MSSLLYYSSASGNTERFIQKLDLPAIRLPIRLDAPVPIIDLPFVLICPTFADGQGRGAVPKPVIRALNDVQLRNQLRGVIAAGNRNFGTTFALAGDVIARKCQVPVLYRFELAGTQKDIQLVRQGLELFWTQQHSNEP</sequence>
<evidence type="ECO:0000313" key="5">
    <source>
        <dbReference type="Proteomes" id="UP000250079"/>
    </source>
</evidence>
<dbReference type="EMBL" id="CP018632">
    <property type="protein sequence ID" value="ASJ76805.1"/>
    <property type="molecule type" value="Genomic_DNA"/>
</dbReference>
<evidence type="ECO:0000313" key="4">
    <source>
        <dbReference type="EMBL" id="ASJ76805.1"/>
    </source>
</evidence>
<dbReference type="Gene3D" id="3.40.50.360">
    <property type="match status" value="1"/>
</dbReference>
<dbReference type="Proteomes" id="UP000250079">
    <property type="component" value="Chromosome"/>
</dbReference>
<evidence type="ECO:0000256" key="2">
    <source>
        <dbReference type="ARBA" id="ARBA00009942"/>
    </source>
</evidence>
<dbReference type="SUPFAM" id="SSF52218">
    <property type="entry name" value="Flavoproteins"/>
    <property type="match status" value="1"/>
</dbReference>
<dbReference type="InterPro" id="IPR029039">
    <property type="entry name" value="Flavoprotein-like_sf"/>
</dbReference>
<dbReference type="Pfam" id="PF07972">
    <property type="entry name" value="Flavodoxin_NdrI"/>
    <property type="match status" value="1"/>
</dbReference>
<comment type="function">
    <text evidence="1 3">Probably involved in ribonucleotide reductase function.</text>
</comment>
<proteinExistence type="inferred from homology"/>
<dbReference type="PIRSF" id="PIRSF005087">
    <property type="entry name" value="NrdI"/>
    <property type="match status" value="1"/>
</dbReference>
<dbReference type="RefSeq" id="WP_088921528.1">
    <property type="nucleotide sequence ID" value="NZ_CP018632.1"/>
</dbReference>
<dbReference type="InterPro" id="IPR004465">
    <property type="entry name" value="RNR_NrdI"/>
</dbReference>
<dbReference type="PANTHER" id="PTHR37297:SF1">
    <property type="entry name" value="PROTEIN NRDI"/>
    <property type="match status" value="1"/>
</dbReference>
<accession>A0A2Z2P1S6</accession>
<dbReference type="HAMAP" id="MF_00128">
    <property type="entry name" value="NrdI"/>
    <property type="match status" value="1"/>
</dbReference>
<reference evidence="4 5" key="1">
    <citation type="submission" date="2016-12" db="EMBL/GenBank/DDBJ databases">
        <authorList>
            <person name="Song W.-J."/>
            <person name="Kurnit D.M."/>
        </authorList>
    </citation>
    <scope>NUCLEOTIDE SEQUENCE [LARGE SCALE GENOMIC DNA]</scope>
    <source>
        <strain evidence="4 5">IMCC3135</strain>
    </source>
</reference>
<dbReference type="GO" id="GO:0010181">
    <property type="term" value="F:FMN binding"/>
    <property type="evidence" value="ECO:0007669"/>
    <property type="project" value="InterPro"/>
</dbReference>